<dbReference type="KEGG" id="acht:bsdcttw_30070"/>
<dbReference type="Proteomes" id="UP000515703">
    <property type="component" value="Chromosome"/>
</dbReference>
<dbReference type="RefSeq" id="WP_185255683.1">
    <property type="nucleotide sequence ID" value="NZ_AP023368.1"/>
</dbReference>
<reference evidence="1 2" key="1">
    <citation type="submission" date="2020-08" db="EMBL/GenBank/DDBJ databases">
        <title>Draft genome sequencing of an Anaerocolumna strain isolated from anoxic soil subjected to BSD treatment.</title>
        <authorList>
            <person name="Uek A."/>
            <person name="Tonouchi A."/>
        </authorList>
    </citation>
    <scope>NUCLEOTIDE SEQUENCE [LARGE SCALE GENOMIC DNA]</scope>
    <source>
        <strain evidence="1 2">CTTW</strain>
    </source>
</reference>
<dbReference type="GO" id="GO:0005975">
    <property type="term" value="P:carbohydrate metabolic process"/>
    <property type="evidence" value="ECO:0007669"/>
    <property type="project" value="InterPro"/>
</dbReference>
<accession>A0A7I8DUI6</accession>
<proteinExistence type="predicted"/>
<dbReference type="EMBL" id="AP023368">
    <property type="protein sequence ID" value="BCJ99966.1"/>
    <property type="molecule type" value="Genomic_DNA"/>
</dbReference>
<name>A0A7I8DUI6_9FIRM</name>
<reference evidence="1 2" key="2">
    <citation type="submission" date="2020-08" db="EMBL/GenBank/DDBJ databases">
        <authorList>
            <person name="Ueki A."/>
            <person name="Tonouchi A."/>
        </authorList>
    </citation>
    <scope>NUCLEOTIDE SEQUENCE [LARGE SCALE GENOMIC DNA]</scope>
    <source>
        <strain evidence="1 2">CTTW</strain>
    </source>
</reference>
<dbReference type="InterPro" id="IPR012341">
    <property type="entry name" value="6hp_glycosidase-like_sf"/>
</dbReference>
<protein>
    <recommendedName>
        <fullName evidence="3">Glycosyl hydrolase 36 catalytic domain-containing protein</fullName>
    </recommendedName>
</protein>
<evidence type="ECO:0000313" key="1">
    <source>
        <dbReference type="EMBL" id="BCJ99966.1"/>
    </source>
</evidence>
<dbReference type="SUPFAM" id="SSF48208">
    <property type="entry name" value="Six-hairpin glycosidases"/>
    <property type="match status" value="1"/>
</dbReference>
<gene>
    <name evidence="1" type="ORF">bsdcttw_30070</name>
</gene>
<dbReference type="Gene3D" id="1.50.10.10">
    <property type="match status" value="1"/>
</dbReference>
<sequence>MEQSNMQLQDLPFQIKDGKLQKERESQFTLTVGKQTSPLTFKVSRVAGVVQIEKSIYHLCLSEKTTKISCNGNLWILPISNSQGLTVLISGTGEKNAKLLGSGVEVMLEQGDYTLKLYTGWPACDVFGKHLSLGIEGGKKLEDTFVRFYWDTLLPSVIEKTDALDFAVSEGYVLSTLDTGTYAGTYPDVDHEFQSKGRIALRGACELSVVERMMNLQFKMMREDPIGLFRNPCAVQPKGEREYHVRRDSLDRSANAEMFLVTGNVEILETAWLYYATTKNSVWLHSHIEDLEGAASLLEHLTDRNGKLWSDVFYEDQVIKDGMECMSAALAAHGLGLLAELENHIGRSEAAARFKMLADKLSSAMVKPIPQGFWNEKESHFVDWIDRSGQVHDHIHLLANCLPVLFGYSDDGQTKAVKNIIEKYFEEFQRFPTFLSPCIADYTPDEIGSGGPYDLCAAGRYWCWDAAYWASLGRGDVLYNQLLQVAAQAELDEFHMGERYDMNHVYYQDDKNWHGAAYYYEYPCVYTWVLMQEFLGLRPGLDVDLDIRPTLNQYGKITAENYGVEYEYKANEFIIKNTGTHSQNMRFNLQTIYPDKDLYVKEEVLMKEKIYTLKSGEALRIHVE</sequence>
<evidence type="ECO:0008006" key="3">
    <source>
        <dbReference type="Google" id="ProtNLM"/>
    </source>
</evidence>
<evidence type="ECO:0000313" key="2">
    <source>
        <dbReference type="Proteomes" id="UP000515703"/>
    </source>
</evidence>
<dbReference type="AlphaFoldDB" id="A0A7I8DUI6"/>
<keyword evidence="2" id="KW-1185">Reference proteome</keyword>
<dbReference type="InterPro" id="IPR008928">
    <property type="entry name" value="6-hairpin_glycosidase_sf"/>
</dbReference>
<organism evidence="1 2">
    <name type="scientific">Anaerocolumna chitinilytica</name>
    <dbReference type="NCBI Taxonomy" id="1727145"/>
    <lineage>
        <taxon>Bacteria</taxon>
        <taxon>Bacillati</taxon>
        <taxon>Bacillota</taxon>
        <taxon>Clostridia</taxon>
        <taxon>Lachnospirales</taxon>
        <taxon>Lachnospiraceae</taxon>
        <taxon>Anaerocolumna</taxon>
    </lineage>
</organism>